<feature type="region of interest" description="Disordered" evidence="1">
    <location>
        <begin position="84"/>
        <end position="108"/>
    </location>
</feature>
<evidence type="ECO:0000259" key="2">
    <source>
        <dbReference type="Pfam" id="PF13223"/>
    </source>
</evidence>
<evidence type="ECO:0000313" key="3">
    <source>
        <dbReference type="EMBL" id="KGM09685.1"/>
    </source>
</evidence>
<dbReference type="OrthoDB" id="9808993at2"/>
<organism evidence="3 4">
    <name type="scientific">Cellulomonas carbonis T26</name>
    <dbReference type="NCBI Taxonomy" id="947969"/>
    <lineage>
        <taxon>Bacteria</taxon>
        <taxon>Bacillati</taxon>
        <taxon>Actinomycetota</taxon>
        <taxon>Actinomycetes</taxon>
        <taxon>Micrococcales</taxon>
        <taxon>Cellulomonadaceae</taxon>
        <taxon>Cellulomonas</taxon>
    </lineage>
</organism>
<dbReference type="Pfam" id="PF13223">
    <property type="entry name" value="DUF4031"/>
    <property type="match status" value="1"/>
</dbReference>
<name>A0A0A0BP16_9CELL</name>
<evidence type="ECO:0000256" key="1">
    <source>
        <dbReference type="SAM" id="MobiDB-lite"/>
    </source>
</evidence>
<protein>
    <recommendedName>
        <fullName evidence="2">DUF4031 domain-containing protein</fullName>
    </recommendedName>
</protein>
<comment type="caution">
    <text evidence="3">The sequence shown here is derived from an EMBL/GenBank/DDBJ whole genome shotgun (WGS) entry which is preliminary data.</text>
</comment>
<accession>A0A0A0BP16</accession>
<dbReference type="InterPro" id="IPR025109">
    <property type="entry name" value="DUF4031"/>
</dbReference>
<sequence length="108" mass="11896">MTVLLDPPLWPRHGRVWGHLVSDSTLDELHALADRAGIPRRAFDLDHYDVPAERYDDLVALGAQLVDSRELVRRLRASGLRVTARDRRAGRRAGPGTGPGTTNGGRLP</sequence>
<dbReference type="RefSeq" id="WP_052426393.1">
    <property type="nucleotide sequence ID" value="NZ_AXCY01000082.1"/>
</dbReference>
<reference evidence="3 4" key="1">
    <citation type="submission" date="2013-08" db="EMBL/GenBank/DDBJ databases">
        <title>Genome sequencing of Cellulomonas carbonis T26.</title>
        <authorList>
            <person name="Chen F."/>
            <person name="Li Y."/>
            <person name="Wang G."/>
        </authorList>
    </citation>
    <scope>NUCLEOTIDE SEQUENCE [LARGE SCALE GENOMIC DNA]</scope>
    <source>
        <strain evidence="3 4">T26</strain>
    </source>
</reference>
<evidence type="ECO:0000313" key="4">
    <source>
        <dbReference type="Proteomes" id="UP000029839"/>
    </source>
</evidence>
<dbReference type="EMBL" id="AXCY01000082">
    <property type="protein sequence ID" value="KGM09685.1"/>
    <property type="molecule type" value="Genomic_DNA"/>
</dbReference>
<reference evidence="3 4" key="2">
    <citation type="journal article" date="2015" name="Stand. Genomic Sci.">
        <title>Draft genome sequence of Cellulomonas carbonis T26(T) and comparative analysis of six Cellulomonas genomes.</title>
        <authorList>
            <person name="Zhuang W."/>
            <person name="Zhang S."/>
            <person name="Xia X."/>
            <person name="Wang G."/>
        </authorList>
    </citation>
    <scope>NUCLEOTIDE SEQUENCE [LARGE SCALE GENOMIC DNA]</scope>
    <source>
        <strain evidence="3 4">T26</strain>
    </source>
</reference>
<proteinExistence type="predicted"/>
<feature type="compositionally biased region" description="Gly residues" evidence="1">
    <location>
        <begin position="93"/>
        <end position="108"/>
    </location>
</feature>
<keyword evidence="4" id="KW-1185">Reference proteome</keyword>
<dbReference type="AlphaFoldDB" id="A0A0A0BP16"/>
<feature type="domain" description="DUF4031" evidence="2">
    <location>
        <begin position="3"/>
        <end position="77"/>
    </location>
</feature>
<gene>
    <name evidence="3" type="ORF">N868_18455</name>
</gene>
<dbReference type="Proteomes" id="UP000029839">
    <property type="component" value="Unassembled WGS sequence"/>
</dbReference>